<proteinExistence type="inferred from homology"/>
<dbReference type="Pfam" id="PF11721">
    <property type="entry name" value="Malectin"/>
    <property type="match status" value="1"/>
</dbReference>
<dbReference type="CDD" id="cd07481">
    <property type="entry name" value="Peptidases_S8_BacillopeptidaseF-like"/>
    <property type="match status" value="1"/>
</dbReference>
<dbReference type="PRINTS" id="PR00723">
    <property type="entry name" value="SUBTILISIN"/>
</dbReference>
<organism evidence="11 12">
    <name type="scientific">Nonomuraea montanisoli</name>
    <dbReference type="NCBI Taxonomy" id="2741721"/>
    <lineage>
        <taxon>Bacteria</taxon>
        <taxon>Bacillati</taxon>
        <taxon>Actinomycetota</taxon>
        <taxon>Actinomycetes</taxon>
        <taxon>Streptosporangiales</taxon>
        <taxon>Streptosporangiaceae</taxon>
        <taxon>Nonomuraea</taxon>
    </lineage>
</organism>
<keyword evidence="12" id="KW-1185">Reference proteome</keyword>
<dbReference type="PROSITE" id="PS51892">
    <property type="entry name" value="SUBTILASE"/>
    <property type="match status" value="1"/>
</dbReference>
<sequence>MPNTPRRRAILTGIIAVLTLILPLGAAAPAASAAAGPGADKISPAVRSDLDADGKSTFWVRLKGAADLSAARRARTKEAKAEQVFEAKTEQAAASQAGLRKLLDAQDADYTPYWIVNAVRVTAGPKLAAEIAQLPEVTGIEPVRTLALPKPDPGKAEARVKAVEWNIDRVGAPRVWSELGDRGEGIVVAHIDSGAQFDHPELAAAYRGRNPDGSYTHDYNWFDPAHVCPTAAPCDNNGHGTHTMGTMVGANGIGVAPGARWIAAKGCETNTCTDASLLAAGQWVLAPTDLGGRNPRPDLAPDIVNNSWGGAGFDPWYKETVDAWVAAGIFPAFANGNEGPACRTSGSPGQYVSSYSAGGFDVNGTLYARSSKGEGENGEIKPNIAAPAVNVRSSVPGGGYDSYTGTSMASPHVAATVALLWSAAPALQGDVAATRPLLDSTAIDVNDTSCGGTAADNNVWGEGRLDAYAAVQAAPRDGVGDLAGTVTSTTGTSTTGTSTTGTSTTGTSGGGPVAGATVTLTGPVTRTVVTGQDGTYAVPRLLPGDYRITAEKFGYDKGTGTATVVAGQSARADVTMAQHPQAVLSGTVTAAGTPEAGATVEATGTPVRTVTDAAGRYRLTLPHGDYTITVTPSSRCSRGTSVGIVLTGDTVKDIELGLRGDGFGYTCRTGAEPYVAGTDKLALTGDDDAQQVTLPFPVPFYGTGQAKAWIATNGMATFAADKVTSGGNGRLPTTGTPNNAVYPYWDDLVVDASAGVYTGVTGTAPHRQFVIEWRNVRYYNDAAQRISFAALLGEDGTVSYRYKDVDSQRDQGTSATVGIENATGADGMLYSFEEPALTNGQSLTFAASRHGLVSGVVTDANDGDPLPGATVKIGDVATLTTGPDGAFSGQVLAGDYQVEVSKENYGTFSKPVTIAPGTITRIDTALVTGRVSSSIGEITLVMPAEASRTRTFELTNLGSPTAYTVTADPAQSWLAVTPTAGDLAKDQRVMLKVTASSTGVQPGTLRSGKLVIRSASGRQPVIEVKVTVVVPKYQVAVDAGASKGLVDAAGDSWTADRKYTQGDHGWVATSNRTASTSKTIKGTDDQTLFRTAREGVLEYRFDGVPAGTYTVELDFADTRSTGIGKRVFDVLVEGQLAIPALDLALEAGTYTAVARQYTVKVTDGQLNVRFATREGSTIVNAVRVSERPDKATP</sequence>
<dbReference type="PANTHER" id="PTHR43806">
    <property type="entry name" value="PEPTIDASE S8"/>
    <property type="match status" value="1"/>
</dbReference>
<evidence type="ECO:0000256" key="3">
    <source>
        <dbReference type="ARBA" id="ARBA00022801"/>
    </source>
</evidence>
<dbReference type="SUPFAM" id="SSF49452">
    <property type="entry name" value="Starch-binding domain-like"/>
    <property type="match status" value="1"/>
</dbReference>
<evidence type="ECO:0000259" key="10">
    <source>
        <dbReference type="Pfam" id="PF19190"/>
    </source>
</evidence>
<dbReference type="GO" id="GO:0004180">
    <property type="term" value="F:carboxypeptidase activity"/>
    <property type="evidence" value="ECO:0007669"/>
    <property type="project" value="UniProtKB-KW"/>
</dbReference>
<feature type="domain" description="BACON" evidence="10">
    <location>
        <begin position="944"/>
        <end position="1005"/>
    </location>
</feature>
<feature type="signal peptide" evidence="7">
    <location>
        <begin position="1"/>
        <end position="33"/>
    </location>
</feature>
<keyword evidence="7" id="KW-0732">Signal</keyword>
<dbReference type="AlphaFoldDB" id="A0A7Y6IDG6"/>
<feature type="domain" description="Malectin" evidence="9">
    <location>
        <begin position="1034"/>
        <end position="1184"/>
    </location>
</feature>
<dbReference type="InterPro" id="IPR050131">
    <property type="entry name" value="Peptidase_S8_subtilisin-like"/>
</dbReference>
<protein>
    <submittedName>
        <fullName evidence="11">Carboxypeptidase regulatory-like domain-containing protein</fullName>
    </submittedName>
</protein>
<dbReference type="SUPFAM" id="SSF49464">
    <property type="entry name" value="Carboxypeptidase regulatory domain-like"/>
    <property type="match status" value="2"/>
</dbReference>
<dbReference type="InterPro" id="IPR021720">
    <property type="entry name" value="Malectin_dom"/>
</dbReference>
<evidence type="ECO:0000256" key="1">
    <source>
        <dbReference type="ARBA" id="ARBA00011073"/>
    </source>
</evidence>
<keyword evidence="2 5" id="KW-0645">Protease</keyword>
<dbReference type="PROSITE" id="PS00138">
    <property type="entry name" value="SUBTILASE_SER"/>
    <property type="match status" value="1"/>
</dbReference>
<dbReference type="EMBL" id="JABWGN010000014">
    <property type="protein sequence ID" value="NUW36238.1"/>
    <property type="molecule type" value="Genomic_DNA"/>
</dbReference>
<evidence type="ECO:0000256" key="7">
    <source>
        <dbReference type="SAM" id="SignalP"/>
    </source>
</evidence>
<dbReference type="InterPro" id="IPR008969">
    <property type="entry name" value="CarboxyPept-like_regulatory"/>
</dbReference>
<feature type="region of interest" description="Disordered" evidence="6">
    <location>
        <begin position="481"/>
        <end position="513"/>
    </location>
</feature>
<feature type="active site" description="Charge relay system" evidence="5">
    <location>
        <position position="239"/>
    </location>
</feature>
<feature type="active site" description="Charge relay system" evidence="5">
    <location>
        <position position="407"/>
    </location>
</feature>
<dbReference type="GO" id="GO:0004252">
    <property type="term" value="F:serine-type endopeptidase activity"/>
    <property type="evidence" value="ECO:0007669"/>
    <property type="project" value="UniProtKB-UniRule"/>
</dbReference>
<comment type="similarity">
    <text evidence="1 5">Belongs to the peptidase S8 family.</text>
</comment>
<dbReference type="InterPro" id="IPR008979">
    <property type="entry name" value="Galactose-bd-like_sf"/>
</dbReference>
<dbReference type="InterPro" id="IPR006311">
    <property type="entry name" value="TAT_signal"/>
</dbReference>
<dbReference type="InterPro" id="IPR013784">
    <property type="entry name" value="Carb-bd-like_fold"/>
</dbReference>
<dbReference type="Gene3D" id="3.40.50.200">
    <property type="entry name" value="Peptidase S8/S53 domain"/>
    <property type="match status" value="1"/>
</dbReference>
<gene>
    <name evidence="11" type="ORF">HTZ77_33220</name>
</gene>
<keyword evidence="3 5" id="KW-0378">Hydrolase</keyword>
<dbReference type="Pfam" id="PF19190">
    <property type="entry name" value="BACON_2"/>
    <property type="match status" value="1"/>
</dbReference>
<feature type="domain" description="Peptidase S8/S53" evidence="8">
    <location>
        <begin position="183"/>
        <end position="447"/>
    </location>
</feature>
<accession>A0A7Y6IDG6</accession>
<dbReference type="InterPro" id="IPR033857">
    <property type="entry name" value="Bacillopeptidase_F"/>
</dbReference>
<dbReference type="InterPro" id="IPR000209">
    <property type="entry name" value="Peptidase_S8/S53_dom"/>
</dbReference>
<reference evidence="11 12" key="1">
    <citation type="submission" date="2020-06" db="EMBL/GenBank/DDBJ databases">
        <title>Nonomuraea sp. SMC257, a novel actinomycete isolated from soil.</title>
        <authorList>
            <person name="Chanama M."/>
        </authorList>
    </citation>
    <scope>NUCLEOTIDE SEQUENCE [LARGE SCALE GENOMIC DNA]</scope>
    <source>
        <strain evidence="11 12">SMC257</strain>
    </source>
</reference>
<keyword evidence="4 5" id="KW-0720">Serine protease</keyword>
<dbReference type="Pfam" id="PF13620">
    <property type="entry name" value="CarboxypepD_reg"/>
    <property type="match status" value="3"/>
</dbReference>
<evidence type="ECO:0000313" key="11">
    <source>
        <dbReference type="EMBL" id="NUW36238.1"/>
    </source>
</evidence>
<feature type="compositionally biased region" description="Low complexity" evidence="6">
    <location>
        <begin position="483"/>
        <end position="506"/>
    </location>
</feature>
<dbReference type="PROSITE" id="PS51318">
    <property type="entry name" value="TAT"/>
    <property type="match status" value="1"/>
</dbReference>
<dbReference type="GO" id="GO:0030246">
    <property type="term" value="F:carbohydrate binding"/>
    <property type="evidence" value="ECO:0007669"/>
    <property type="project" value="InterPro"/>
</dbReference>
<dbReference type="SUPFAM" id="SSF49785">
    <property type="entry name" value="Galactose-binding domain-like"/>
    <property type="match status" value="1"/>
</dbReference>
<evidence type="ECO:0000259" key="9">
    <source>
        <dbReference type="Pfam" id="PF11721"/>
    </source>
</evidence>
<evidence type="ECO:0000259" key="8">
    <source>
        <dbReference type="Pfam" id="PF00082"/>
    </source>
</evidence>
<dbReference type="PANTHER" id="PTHR43806:SF67">
    <property type="entry name" value="EGF-LIKE DOMAIN-CONTAINING PROTEIN"/>
    <property type="match status" value="1"/>
</dbReference>
<dbReference type="Gene3D" id="2.60.40.1120">
    <property type="entry name" value="Carboxypeptidase-like, regulatory domain"/>
    <property type="match status" value="3"/>
</dbReference>
<name>A0A7Y6IDG6_9ACTN</name>
<dbReference type="SUPFAM" id="SSF52743">
    <property type="entry name" value="Subtilisin-like"/>
    <property type="match status" value="1"/>
</dbReference>
<dbReference type="Gene3D" id="2.60.120.430">
    <property type="entry name" value="Galactose-binding lectin"/>
    <property type="match status" value="1"/>
</dbReference>
<evidence type="ECO:0000256" key="5">
    <source>
        <dbReference type="PROSITE-ProRule" id="PRU01240"/>
    </source>
</evidence>
<keyword evidence="11" id="KW-0121">Carboxypeptidase</keyword>
<evidence type="ECO:0000256" key="4">
    <source>
        <dbReference type="ARBA" id="ARBA00022825"/>
    </source>
</evidence>
<evidence type="ECO:0000256" key="2">
    <source>
        <dbReference type="ARBA" id="ARBA00022670"/>
    </source>
</evidence>
<evidence type="ECO:0000256" key="6">
    <source>
        <dbReference type="SAM" id="MobiDB-lite"/>
    </source>
</evidence>
<dbReference type="InterPro" id="IPR023828">
    <property type="entry name" value="Peptidase_S8_Ser-AS"/>
</dbReference>
<comment type="caution">
    <text evidence="11">The sequence shown here is derived from an EMBL/GenBank/DDBJ whole genome shotgun (WGS) entry which is preliminary data.</text>
</comment>
<feature type="active site" description="Charge relay system" evidence="5">
    <location>
        <position position="192"/>
    </location>
</feature>
<dbReference type="InterPro" id="IPR024361">
    <property type="entry name" value="BACON"/>
</dbReference>
<feature type="chain" id="PRO_5031317923" evidence="7">
    <location>
        <begin position="34"/>
        <end position="1193"/>
    </location>
</feature>
<dbReference type="RefSeq" id="WP_175593677.1">
    <property type="nucleotide sequence ID" value="NZ_JABWGN010000014.1"/>
</dbReference>
<evidence type="ECO:0000313" key="12">
    <source>
        <dbReference type="Proteomes" id="UP000586042"/>
    </source>
</evidence>
<dbReference type="Pfam" id="PF00082">
    <property type="entry name" value="Peptidase_S8"/>
    <property type="match status" value="1"/>
</dbReference>
<dbReference type="InterPro" id="IPR015500">
    <property type="entry name" value="Peptidase_S8_subtilisin-rel"/>
</dbReference>
<dbReference type="InterPro" id="IPR036852">
    <property type="entry name" value="Peptidase_S8/S53_dom_sf"/>
</dbReference>
<dbReference type="Proteomes" id="UP000586042">
    <property type="component" value="Unassembled WGS sequence"/>
</dbReference>
<dbReference type="GO" id="GO:0006508">
    <property type="term" value="P:proteolysis"/>
    <property type="evidence" value="ECO:0007669"/>
    <property type="project" value="UniProtKB-KW"/>
</dbReference>